<sequence>MAPLPAHHTKHLRSLSYSFGISSFSLSQLDDGRSNGTALWLGAQCLSLFLADIHKRLFTANTNPPRVVELGSGIGLMALALSSLGCDVLATDVKDVTSTVLLQNIAANSAQLPINAGSIQVRELDWTVPPDHWTWHNDNVIAAAGPLNPPSPSGSSVHLLNPPFDLIVSSDTLYSPELTQPLLRSIRALCIASAHAYSPPRTRGPPVYLCLERRDSSLIDQALLDARDTWGFRVERIPHKKVAKAMEKGGLKWHKDDWAGVEIWKLTLEFPQRENLESVAN</sequence>
<dbReference type="InterPro" id="IPR029063">
    <property type="entry name" value="SAM-dependent_MTases_sf"/>
</dbReference>
<evidence type="ECO:0000313" key="1">
    <source>
        <dbReference type="EMBL" id="EGO20950.1"/>
    </source>
</evidence>
<dbReference type="AlphaFoldDB" id="F8P683"/>
<dbReference type="Pfam" id="PF10294">
    <property type="entry name" value="Methyltransf_16"/>
    <property type="match status" value="1"/>
</dbReference>
<dbReference type="Gene3D" id="3.40.50.150">
    <property type="entry name" value="Vaccinia Virus protein VP39"/>
    <property type="match status" value="1"/>
</dbReference>
<dbReference type="InterPro" id="IPR019410">
    <property type="entry name" value="Methyltransf_16"/>
</dbReference>
<gene>
    <name evidence="1" type="ORF">SERLADRAFT_372744</name>
</gene>
<dbReference type="SUPFAM" id="SSF53335">
    <property type="entry name" value="S-adenosyl-L-methionine-dependent methyltransferases"/>
    <property type="match status" value="1"/>
</dbReference>
<dbReference type="HOGENOM" id="CLU_089365_0_0_1"/>
<protein>
    <submittedName>
        <fullName evidence="1">Uncharacterized protein</fullName>
    </submittedName>
</protein>
<dbReference type="EMBL" id="GL945439">
    <property type="protein sequence ID" value="EGO20950.1"/>
    <property type="molecule type" value="Genomic_DNA"/>
</dbReference>
<accession>F8P683</accession>
<dbReference type="GO" id="GO:0005737">
    <property type="term" value="C:cytoplasm"/>
    <property type="evidence" value="ECO:0007669"/>
    <property type="project" value="TreeGrafter"/>
</dbReference>
<dbReference type="RefSeq" id="XP_007321907.1">
    <property type="nucleotide sequence ID" value="XM_007321845.1"/>
</dbReference>
<dbReference type="KEGG" id="sla:SERLADRAFT_372744"/>
<dbReference type="GeneID" id="18810446"/>
<dbReference type="GO" id="GO:0005634">
    <property type="term" value="C:nucleus"/>
    <property type="evidence" value="ECO:0007669"/>
    <property type="project" value="TreeGrafter"/>
</dbReference>
<dbReference type="PANTHER" id="PTHR14614">
    <property type="entry name" value="HEPATOCELLULAR CARCINOMA-ASSOCIATED ANTIGEN"/>
    <property type="match status" value="1"/>
</dbReference>
<dbReference type="GO" id="GO:0008757">
    <property type="term" value="F:S-adenosylmethionine-dependent methyltransferase activity"/>
    <property type="evidence" value="ECO:0007669"/>
    <property type="project" value="UniProtKB-ARBA"/>
</dbReference>
<dbReference type="Proteomes" id="UP000008064">
    <property type="component" value="Unassembled WGS sequence"/>
</dbReference>
<proteinExistence type="predicted"/>
<organism>
    <name type="scientific">Serpula lacrymans var. lacrymans (strain S7.9)</name>
    <name type="common">Dry rot fungus</name>
    <dbReference type="NCBI Taxonomy" id="578457"/>
    <lineage>
        <taxon>Eukaryota</taxon>
        <taxon>Fungi</taxon>
        <taxon>Dikarya</taxon>
        <taxon>Basidiomycota</taxon>
        <taxon>Agaricomycotina</taxon>
        <taxon>Agaricomycetes</taxon>
        <taxon>Agaricomycetidae</taxon>
        <taxon>Boletales</taxon>
        <taxon>Coniophorineae</taxon>
        <taxon>Serpulaceae</taxon>
        <taxon>Serpula</taxon>
    </lineage>
</organism>
<name>F8P683_SERL9</name>
<reference evidence="1" key="1">
    <citation type="submission" date="2011-04" db="EMBL/GenBank/DDBJ databases">
        <title>Evolution of plant cell wall degrading machinery underlies the functional diversity of forest fungi.</title>
        <authorList>
            <consortium name="US DOE Joint Genome Institute (JGI-PGF)"/>
            <person name="Eastwood D.C."/>
            <person name="Floudas D."/>
            <person name="Binder M."/>
            <person name="Majcherczyk A."/>
            <person name="Schneider P."/>
            <person name="Aerts A."/>
            <person name="Asiegbu F.O."/>
            <person name="Baker S.E."/>
            <person name="Barry K."/>
            <person name="Bendiksby M."/>
            <person name="Blumentritt M."/>
            <person name="Coutinho P.M."/>
            <person name="Cullen D."/>
            <person name="Cullen D."/>
            <person name="Gathman A."/>
            <person name="Goodell B."/>
            <person name="Henrissat B."/>
            <person name="Ihrmark K."/>
            <person name="Kauserud H."/>
            <person name="Kohler A."/>
            <person name="LaButti K."/>
            <person name="Lapidus A."/>
            <person name="Lavin J.L."/>
            <person name="Lee Y.-H."/>
            <person name="Lindquist E."/>
            <person name="Lilly W."/>
            <person name="Lucas S."/>
            <person name="Morin E."/>
            <person name="Murat C."/>
            <person name="Oguiza J.A."/>
            <person name="Park J."/>
            <person name="Pisabarro A.G."/>
            <person name="Riley R."/>
            <person name="Rosling A."/>
            <person name="Salamov A."/>
            <person name="Schmidt O."/>
            <person name="Schmutz J."/>
            <person name="Skrede I."/>
            <person name="Stenlid J."/>
            <person name="Wiebenga A."/>
            <person name="Xie X."/>
            <person name="Kues U."/>
            <person name="Hibbett D.S."/>
            <person name="Hoffmeister D."/>
            <person name="Hogberg N."/>
            <person name="Martin F."/>
            <person name="Grigoriev I.V."/>
            <person name="Watkinson S.C."/>
        </authorList>
    </citation>
    <scope>NUCLEOTIDE SEQUENCE</scope>
    <source>
        <strain evidence="1">S7.9</strain>
    </source>
</reference>
<dbReference type="PANTHER" id="PTHR14614:SF162">
    <property type="entry name" value="EXPRESSED PROTEIN"/>
    <property type="match status" value="1"/>
</dbReference>
<dbReference type="OrthoDB" id="194386at2759"/>